<feature type="region of interest" description="Disordered" evidence="1">
    <location>
        <begin position="1"/>
        <end position="24"/>
    </location>
</feature>
<evidence type="ECO:0000259" key="3">
    <source>
        <dbReference type="PROSITE" id="PS51284"/>
    </source>
</evidence>
<dbReference type="Proteomes" id="UP000271241">
    <property type="component" value="Unassembled WGS sequence"/>
</dbReference>
<name>A0A4P9XPD5_9FUNG</name>
<dbReference type="SUPFAM" id="SSF49785">
    <property type="entry name" value="Galactose-binding domain-like"/>
    <property type="match status" value="1"/>
</dbReference>
<dbReference type="Gene3D" id="2.60.120.260">
    <property type="entry name" value="Galactose-binding domain-like"/>
    <property type="match status" value="1"/>
</dbReference>
<dbReference type="InterPro" id="IPR004939">
    <property type="entry name" value="APC_su10/DOC_dom"/>
</dbReference>
<accession>A0A4P9XPD5</accession>
<dbReference type="EMBL" id="KZ992663">
    <property type="protein sequence ID" value="RKP07867.1"/>
    <property type="molecule type" value="Genomic_DNA"/>
</dbReference>
<dbReference type="PROSITE" id="PS50022">
    <property type="entry name" value="FA58C_3"/>
    <property type="match status" value="1"/>
</dbReference>
<evidence type="ECO:0000313" key="4">
    <source>
        <dbReference type="EMBL" id="RKP07867.1"/>
    </source>
</evidence>
<dbReference type="Pfam" id="PF22633">
    <property type="entry name" value="F5_F8_type_C_2"/>
    <property type="match status" value="1"/>
</dbReference>
<keyword evidence="5" id="KW-1185">Reference proteome</keyword>
<dbReference type="OrthoDB" id="10052260at2759"/>
<protein>
    <submittedName>
        <fullName evidence="4">Galactose-binding domain-like protein</fullName>
    </submittedName>
</protein>
<sequence length="135" mass="15080">RVSSVLNRDTSNYGKQHLTDGSEETCWNSDQGEPQYVAIDFGQSVRVRAVNIMFQGGFAGRRCQLMGVRTQPQSDETPGKYAALGAFYPEDINALQISLLISDAITRLKIVFEESTDHYGRITVYRLEVLGEEDA</sequence>
<organism evidence="4 5">
    <name type="scientific">Thamnocephalis sphaerospora</name>
    <dbReference type="NCBI Taxonomy" id="78915"/>
    <lineage>
        <taxon>Eukaryota</taxon>
        <taxon>Fungi</taxon>
        <taxon>Fungi incertae sedis</taxon>
        <taxon>Zoopagomycota</taxon>
        <taxon>Zoopagomycotina</taxon>
        <taxon>Zoopagomycetes</taxon>
        <taxon>Zoopagales</taxon>
        <taxon>Sigmoideomycetaceae</taxon>
        <taxon>Thamnocephalis</taxon>
    </lineage>
</organism>
<dbReference type="InterPro" id="IPR008979">
    <property type="entry name" value="Galactose-bd-like_sf"/>
</dbReference>
<evidence type="ECO:0000313" key="5">
    <source>
        <dbReference type="Proteomes" id="UP000271241"/>
    </source>
</evidence>
<dbReference type="STRING" id="78915.A0A4P9XPD5"/>
<feature type="domain" description="DOC" evidence="3">
    <location>
        <begin position="1"/>
        <end position="135"/>
    </location>
</feature>
<feature type="compositionally biased region" description="Polar residues" evidence="1">
    <location>
        <begin position="1"/>
        <end position="14"/>
    </location>
</feature>
<feature type="non-terminal residue" evidence="4">
    <location>
        <position position="1"/>
    </location>
</feature>
<dbReference type="InterPro" id="IPR000421">
    <property type="entry name" value="FA58C"/>
</dbReference>
<feature type="domain" description="F5/8 type C" evidence="2">
    <location>
        <begin position="1"/>
        <end position="52"/>
    </location>
</feature>
<proteinExistence type="predicted"/>
<dbReference type="PROSITE" id="PS51284">
    <property type="entry name" value="DOC"/>
    <property type="match status" value="1"/>
</dbReference>
<reference evidence="5" key="1">
    <citation type="journal article" date="2018" name="Nat. Microbiol.">
        <title>Leveraging single-cell genomics to expand the fungal tree of life.</title>
        <authorList>
            <person name="Ahrendt S.R."/>
            <person name="Quandt C.A."/>
            <person name="Ciobanu D."/>
            <person name="Clum A."/>
            <person name="Salamov A."/>
            <person name="Andreopoulos B."/>
            <person name="Cheng J.F."/>
            <person name="Woyke T."/>
            <person name="Pelin A."/>
            <person name="Henrissat B."/>
            <person name="Reynolds N.K."/>
            <person name="Benny G.L."/>
            <person name="Smith M.E."/>
            <person name="James T.Y."/>
            <person name="Grigoriev I.V."/>
        </authorList>
    </citation>
    <scope>NUCLEOTIDE SEQUENCE [LARGE SCALE GENOMIC DNA]</scope>
    <source>
        <strain evidence="5">RSA 1356</strain>
    </source>
</reference>
<gene>
    <name evidence="4" type="ORF">THASP1DRAFT_16449</name>
</gene>
<evidence type="ECO:0000256" key="1">
    <source>
        <dbReference type="SAM" id="MobiDB-lite"/>
    </source>
</evidence>
<evidence type="ECO:0000259" key="2">
    <source>
        <dbReference type="PROSITE" id="PS50022"/>
    </source>
</evidence>
<dbReference type="AlphaFoldDB" id="A0A4P9XPD5"/>